<evidence type="ECO:0000313" key="1">
    <source>
        <dbReference type="EMBL" id="MCJ0742155.1"/>
    </source>
</evidence>
<accession>A0ABS9ZU76</accession>
<gene>
    <name evidence="1" type="ORF">MMF97_05475</name>
</gene>
<keyword evidence="2" id="KW-1185">Reference proteome</keyword>
<protein>
    <recommendedName>
        <fullName evidence="3">DUF748 domain-containing protein</fullName>
    </recommendedName>
</protein>
<dbReference type="EMBL" id="JALGBH010000001">
    <property type="protein sequence ID" value="MCJ0742155.1"/>
    <property type="molecule type" value="Genomic_DNA"/>
</dbReference>
<reference evidence="1" key="1">
    <citation type="submission" date="2022-03" db="EMBL/GenBank/DDBJ databases">
        <authorList>
            <person name="Woo C.Y."/>
        </authorList>
    </citation>
    <scope>NUCLEOTIDE SEQUENCE</scope>
    <source>
        <strain evidence="1">CYS-01</strain>
    </source>
</reference>
<comment type="caution">
    <text evidence="1">The sequence shown here is derived from an EMBL/GenBank/DDBJ whole genome shotgun (WGS) entry which is preliminary data.</text>
</comment>
<name>A0ABS9ZU76_9SPHI</name>
<evidence type="ECO:0000313" key="2">
    <source>
        <dbReference type="Proteomes" id="UP001165460"/>
    </source>
</evidence>
<proteinExistence type="predicted"/>
<sequence>MPQKAKMKLLYKVLALVVGSLLLLYGVSVLIFMNIKPRVREELKLLIKDASGKLYDIDFKDINANLLTGNATLRDVTLNPDTNTYKQLVTNKKAPNNLYQIKLKKLTIKQFHPFRLFFKKEIEIGLLRFDYASISMNNKAFEFNENKPSRPEISPYHYIKSICKSFHVDKIEFRNAFFEYVDKNGLKPETDTIANLNITLTDWLIDSLSAKDESRTFLLKDIQIYLNNYSYATPDSLYYIKLSQLDFSVTSKKVNIKNFEVQPRYSEADFAHKVGMAQDRYLLNLNNINLTDIDILAYIRRREIIAKQMNIADGTLSVFNDNFYPKNTEPKSGRFPHQLLQKLNIPLSIHKINVNNLDIDYAEYDKVTKQRGRVEFKNTSGEFSNVTNQEKFKKLNSFTTAKLTSYLMGQGKLQVDFKFNIISPDGDFSYKGNLGVMDARQLNYVTKPLAMVQVNRCQIKELDFDIDVKKDIAKGKIDFRFNDLSLKILKKQEEGEGLTGMGILSLLANAIVISPDNPSENGRHVIAPINYQRKPSASFFNFLWKTIFQGVKYSVGFTPQKEAEIKQQIAKFKQMKEDRDLRRFKREQRKRLEK</sequence>
<evidence type="ECO:0008006" key="3">
    <source>
        <dbReference type="Google" id="ProtNLM"/>
    </source>
</evidence>
<organism evidence="1 2">
    <name type="scientific">Pedobacter montanisoli</name>
    <dbReference type="NCBI Taxonomy" id="2923277"/>
    <lineage>
        <taxon>Bacteria</taxon>
        <taxon>Pseudomonadati</taxon>
        <taxon>Bacteroidota</taxon>
        <taxon>Sphingobacteriia</taxon>
        <taxon>Sphingobacteriales</taxon>
        <taxon>Sphingobacteriaceae</taxon>
        <taxon>Pedobacter</taxon>
    </lineage>
</organism>
<dbReference type="RefSeq" id="WP_243360385.1">
    <property type="nucleotide sequence ID" value="NZ_JALGBH010000001.1"/>
</dbReference>
<dbReference type="Proteomes" id="UP001165460">
    <property type="component" value="Unassembled WGS sequence"/>
</dbReference>